<proteinExistence type="predicted"/>
<protein>
    <submittedName>
        <fullName evidence="1">RCG56329, isoform CRA_a</fullName>
    </submittedName>
</protein>
<dbReference type="EMBL" id="CH473957">
    <property type="protein sequence ID" value="EDL91396.1"/>
    <property type="molecule type" value="Genomic_DNA"/>
</dbReference>
<name>A6IBC8_RAT</name>
<dbReference type="Proteomes" id="UP000234681">
    <property type="component" value="Chromosome 4"/>
</dbReference>
<sequence length="61" mass="7406">MLLDPLNFKFYFYKMKITVRYLISLMFNQGSCKRLNVCSIFIYFLLCFKEKFPRFEGKLSA</sequence>
<organism evidence="1 2">
    <name type="scientific">Rattus norvegicus</name>
    <name type="common">Rat</name>
    <dbReference type="NCBI Taxonomy" id="10116"/>
    <lineage>
        <taxon>Eukaryota</taxon>
        <taxon>Metazoa</taxon>
        <taxon>Chordata</taxon>
        <taxon>Craniata</taxon>
        <taxon>Vertebrata</taxon>
        <taxon>Euteleostomi</taxon>
        <taxon>Mammalia</taxon>
        <taxon>Eutheria</taxon>
        <taxon>Euarchontoglires</taxon>
        <taxon>Glires</taxon>
        <taxon>Rodentia</taxon>
        <taxon>Myomorpha</taxon>
        <taxon>Muroidea</taxon>
        <taxon>Muridae</taxon>
        <taxon>Murinae</taxon>
        <taxon>Rattus</taxon>
    </lineage>
</organism>
<dbReference type="AlphaFoldDB" id="A6IBC8"/>
<evidence type="ECO:0000313" key="1">
    <source>
        <dbReference type="EMBL" id="EDL91396.1"/>
    </source>
</evidence>
<accession>A6IBC8</accession>
<gene>
    <name evidence="1" type="ORF">rCG_56329</name>
</gene>
<reference evidence="2" key="1">
    <citation type="submission" date="2005-09" db="EMBL/GenBank/DDBJ databases">
        <authorList>
            <person name="Mural R.J."/>
            <person name="Li P.W."/>
            <person name="Adams M.D."/>
            <person name="Amanatides P.G."/>
            <person name="Baden-Tillson H."/>
            <person name="Barnstead M."/>
            <person name="Chin S.H."/>
            <person name="Dew I."/>
            <person name="Evans C.A."/>
            <person name="Ferriera S."/>
            <person name="Flanigan M."/>
            <person name="Fosler C."/>
            <person name="Glodek A."/>
            <person name="Gu Z."/>
            <person name="Holt R.A."/>
            <person name="Jennings D."/>
            <person name="Kraft C.L."/>
            <person name="Lu F."/>
            <person name="Nguyen T."/>
            <person name="Nusskern D.R."/>
            <person name="Pfannkoch C.M."/>
            <person name="Sitter C."/>
            <person name="Sutton G.G."/>
            <person name="Venter J.C."/>
            <person name="Wang Z."/>
            <person name="Woodage T."/>
            <person name="Zheng X.H."/>
            <person name="Zhong F."/>
        </authorList>
    </citation>
    <scope>NUCLEOTIDE SEQUENCE [LARGE SCALE GENOMIC DNA]</scope>
    <source>
        <strain>BN</strain>
        <strain evidence="2">Sprague-Dawley</strain>
    </source>
</reference>
<evidence type="ECO:0000313" key="2">
    <source>
        <dbReference type="Proteomes" id="UP000234681"/>
    </source>
</evidence>